<dbReference type="InterPro" id="IPR057135">
    <property type="entry name" value="At4g27190-like_LRR"/>
</dbReference>
<dbReference type="PANTHER" id="PTHR33463">
    <property type="entry name" value="NB-ARC DOMAIN-CONTAINING PROTEIN-RELATED"/>
    <property type="match status" value="1"/>
</dbReference>
<dbReference type="Pfam" id="PF23247">
    <property type="entry name" value="LRR_RPS2"/>
    <property type="match status" value="1"/>
</dbReference>
<keyword evidence="5" id="KW-1185">Reference proteome</keyword>
<evidence type="ECO:0000256" key="2">
    <source>
        <dbReference type="SAM" id="MobiDB-lite"/>
    </source>
</evidence>
<keyword evidence="1" id="KW-0611">Plant defense</keyword>
<reference evidence="4 5" key="2">
    <citation type="submission" date="2020-07" db="EMBL/GenBank/DDBJ databases">
        <title>Genome assembly of wild tea tree DASZ reveals pedigree and selection history of tea varieties.</title>
        <authorList>
            <person name="Zhang W."/>
        </authorList>
    </citation>
    <scope>NUCLEOTIDE SEQUENCE [LARGE SCALE GENOMIC DNA]</scope>
    <source>
        <strain evidence="5">cv. G240</strain>
        <tissue evidence="4">Leaf</tissue>
    </source>
</reference>
<dbReference type="AlphaFoldDB" id="A0A7J7H940"/>
<evidence type="ECO:0000313" key="5">
    <source>
        <dbReference type="Proteomes" id="UP000593564"/>
    </source>
</evidence>
<dbReference type="InterPro" id="IPR032675">
    <property type="entry name" value="LRR_dom_sf"/>
</dbReference>
<dbReference type="Proteomes" id="UP000593564">
    <property type="component" value="Unassembled WGS sequence"/>
</dbReference>
<dbReference type="PANTHER" id="PTHR33463:SF218">
    <property type="entry name" value="DISEASE RESISTANCE PROTEIN RPS2-LIKE"/>
    <property type="match status" value="1"/>
</dbReference>
<feature type="domain" description="Disease resistance protein At4g27190-like leucine-rich repeats" evidence="3">
    <location>
        <begin position="249"/>
        <end position="334"/>
    </location>
</feature>
<dbReference type="EMBL" id="JACBKZ010000006">
    <property type="protein sequence ID" value="KAF5948256.1"/>
    <property type="molecule type" value="Genomic_DNA"/>
</dbReference>
<reference evidence="5" key="1">
    <citation type="journal article" date="2020" name="Nat. Commun.">
        <title>Genome assembly of wild tea tree DASZ reveals pedigree and selection history of tea varieties.</title>
        <authorList>
            <person name="Zhang W."/>
            <person name="Zhang Y."/>
            <person name="Qiu H."/>
            <person name="Guo Y."/>
            <person name="Wan H."/>
            <person name="Zhang X."/>
            <person name="Scossa F."/>
            <person name="Alseekh S."/>
            <person name="Zhang Q."/>
            <person name="Wang P."/>
            <person name="Xu L."/>
            <person name="Schmidt M.H."/>
            <person name="Jia X."/>
            <person name="Li D."/>
            <person name="Zhu A."/>
            <person name="Guo F."/>
            <person name="Chen W."/>
            <person name="Ni D."/>
            <person name="Usadel B."/>
            <person name="Fernie A.R."/>
            <person name="Wen W."/>
        </authorList>
    </citation>
    <scope>NUCLEOTIDE SEQUENCE [LARGE SCALE GENOMIC DNA]</scope>
    <source>
        <strain evidence="5">cv. G240</strain>
    </source>
</reference>
<organism evidence="4 5">
    <name type="scientific">Camellia sinensis</name>
    <name type="common">Tea plant</name>
    <name type="synonym">Thea sinensis</name>
    <dbReference type="NCBI Taxonomy" id="4442"/>
    <lineage>
        <taxon>Eukaryota</taxon>
        <taxon>Viridiplantae</taxon>
        <taxon>Streptophyta</taxon>
        <taxon>Embryophyta</taxon>
        <taxon>Tracheophyta</taxon>
        <taxon>Spermatophyta</taxon>
        <taxon>Magnoliopsida</taxon>
        <taxon>eudicotyledons</taxon>
        <taxon>Gunneridae</taxon>
        <taxon>Pentapetalae</taxon>
        <taxon>asterids</taxon>
        <taxon>Ericales</taxon>
        <taxon>Theaceae</taxon>
        <taxon>Camellia</taxon>
    </lineage>
</organism>
<protein>
    <recommendedName>
        <fullName evidence="3">Disease resistance protein At4g27190-like leucine-rich repeats domain-containing protein</fullName>
    </recommendedName>
</protein>
<evidence type="ECO:0000259" key="3">
    <source>
        <dbReference type="Pfam" id="PF23247"/>
    </source>
</evidence>
<name>A0A7J7H940_CAMSI</name>
<evidence type="ECO:0000256" key="1">
    <source>
        <dbReference type="ARBA" id="ARBA00022821"/>
    </source>
</evidence>
<evidence type="ECO:0000313" key="4">
    <source>
        <dbReference type="EMBL" id="KAF5948256.1"/>
    </source>
</evidence>
<comment type="caution">
    <text evidence="4">The sequence shown here is derived from an EMBL/GenBank/DDBJ whole genome shotgun (WGS) entry which is preliminary data.</text>
</comment>
<feature type="compositionally biased region" description="Low complexity" evidence="2">
    <location>
        <begin position="9"/>
        <end position="19"/>
    </location>
</feature>
<sequence>MAGEQTYGQKKQNWELQEQNQEEQNWEAEQLSWTARQNWEEHNWLQSQDTKAPLMKMNQRQKMPQMLWSVKETEKKHQMKIETESPCDTNSQELAAGPTPAIRVAAMYLISIEKWPEKGNYEHYSAISLRFNANIHELPSELECRGLHTLVLNCNNSSPTDFPNNFFNGMENNLKVLDLSQMHIKSLPSSLPTLVKLRMLCLNGFGLMTNMALLGSLRNLEILRLRNVKKDLFHDEDGTGFSKLLFLKSQPQIPPGFSCNLCELHVKNCQFKFLFTHSIARGLERLQHLKIVDCMDMEEIIRNERQGYEEEIIFHHLKKMVLHDLHSLRSFYSSMKKTSTIEANNSNPSRPLCCAKVFFFFFFYQQRKRKLLLIKRASTSTKIHQ</sequence>
<dbReference type="Gene3D" id="3.80.10.10">
    <property type="entry name" value="Ribonuclease Inhibitor"/>
    <property type="match status" value="1"/>
</dbReference>
<gene>
    <name evidence="4" type="ORF">HYC85_014213</name>
</gene>
<dbReference type="SUPFAM" id="SSF52058">
    <property type="entry name" value="L domain-like"/>
    <property type="match status" value="1"/>
</dbReference>
<accession>A0A7J7H940</accession>
<dbReference type="InterPro" id="IPR050905">
    <property type="entry name" value="Plant_NBS-LRR"/>
</dbReference>
<proteinExistence type="predicted"/>
<feature type="region of interest" description="Disordered" evidence="2">
    <location>
        <begin position="1"/>
        <end position="29"/>
    </location>
</feature>